<organism evidence="1 2">
    <name type="scientific">Allacma fusca</name>
    <dbReference type="NCBI Taxonomy" id="39272"/>
    <lineage>
        <taxon>Eukaryota</taxon>
        <taxon>Metazoa</taxon>
        <taxon>Ecdysozoa</taxon>
        <taxon>Arthropoda</taxon>
        <taxon>Hexapoda</taxon>
        <taxon>Collembola</taxon>
        <taxon>Symphypleona</taxon>
        <taxon>Sminthuridae</taxon>
        <taxon>Allacma</taxon>
    </lineage>
</organism>
<evidence type="ECO:0000313" key="1">
    <source>
        <dbReference type="EMBL" id="CAG7815427.1"/>
    </source>
</evidence>
<name>A0A8J2PAL0_9HEXA</name>
<comment type="caution">
    <text evidence="1">The sequence shown here is derived from an EMBL/GenBank/DDBJ whole genome shotgun (WGS) entry which is preliminary data.</text>
</comment>
<protein>
    <submittedName>
        <fullName evidence="1">Uncharacterized protein</fullName>
    </submittedName>
</protein>
<accession>A0A8J2PAL0</accession>
<reference evidence="1" key="1">
    <citation type="submission" date="2021-06" db="EMBL/GenBank/DDBJ databases">
        <authorList>
            <person name="Hodson N. C."/>
            <person name="Mongue J. A."/>
            <person name="Jaron S. K."/>
        </authorList>
    </citation>
    <scope>NUCLEOTIDE SEQUENCE</scope>
</reference>
<dbReference type="Proteomes" id="UP000708208">
    <property type="component" value="Unassembled WGS sequence"/>
</dbReference>
<gene>
    <name evidence="1" type="ORF">AFUS01_LOCUS26109</name>
</gene>
<keyword evidence="2" id="KW-1185">Reference proteome</keyword>
<sequence>RIVKVGEEDNYAVDYNNHLNGCELDKIQRSSLLITDSFNATYIQARRRTRDEQLMTNILQTLEERSVTELHIQIAYDRVHEEGFSFPALVSTVLDFSEDDFVGVLFLLLKQ</sequence>
<dbReference type="EMBL" id="CAJVCH010343972">
    <property type="protein sequence ID" value="CAG7815427.1"/>
    <property type="molecule type" value="Genomic_DNA"/>
</dbReference>
<feature type="non-terminal residue" evidence="1">
    <location>
        <position position="111"/>
    </location>
</feature>
<dbReference type="AlphaFoldDB" id="A0A8J2PAL0"/>
<evidence type="ECO:0000313" key="2">
    <source>
        <dbReference type="Proteomes" id="UP000708208"/>
    </source>
</evidence>
<dbReference type="OrthoDB" id="64353at2759"/>
<proteinExistence type="predicted"/>